<evidence type="ECO:0000313" key="1">
    <source>
        <dbReference type="EMBL" id="MPC33673.1"/>
    </source>
</evidence>
<reference evidence="1 2" key="1">
    <citation type="submission" date="2019-05" db="EMBL/GenBank/DDBJ databases">
        <title>Another draft genome of Portunus trituberculatus and its Hox gene families provides insights of decapod evolution.</title>
        <authorList>
            <person name="Jeong J.-H."/>
            <person name="Song I."/>
            <person name="Kim S."/>
            <person name="Choi T."/>
            <person name="Kim D."/>
            <person name="Ryu S."/>
            <person name="Kim W."/>
        </authorList>
    </citation>
    <scope>NUCLEOTIDE SEQUENCE [LARGE SCALE GENOMIC DNA]</scope>
    <source>
        <tissue evidence="1">Muscle</tissue>
    </source>
</reference>
<dbReference type="EMBL" id="VSRR010002881">
    <property type="protein sequence ID" value="MPC33673.1"/>
    <property type="molecule type" value="Genomic_DNA"/>
</dbReference>
<dbReference type="AlphaFoldDB" id="A0A5B7EKV5"/>
<evidence type="ECO:0000313" key="2">
    <source>
        <dbReference type="Proteomes" id="UP000324222"/>
    </source>
</evidence>
<accession>A0A5B7EKV5</accession>
<protein>
    <submittedName>
        <fullName evidence="1">Uncharacterized protein</fullName>
    </submittedName>
</protein>
<gene>
    <name evidence="1" type="ORF">E2C01_027031</name>
</gene>
<organism evidence="1 2">
    <name type="scientific">Portunus trituberculatus</name>
    <name type="common">Swimming crab</name>
    <name type="synonym">Neptunus trituberculatus</name>
    <dbReference type="NCBI Taxonomy" id="210409"/>
    <lineage>
        <taxon>Eukaryota</taxon>
        <taxon>Metazoa</taxon>
        <taxon>Ecdysozoa</taxon>
        <taxon>Arthropoda</taxon>
        <taxon>Crustacea</taxon>
        <taxon>Multicrustacea</taxon>
        <taxon>Malacostraca</taxon>
        <taxon>Eumalacostraca</taxon>
        <taxon>Eucarida</taxon>
        <taxon>Decapoda</taxon>
        <taxon>Pleocyemata</taxon>
        <taxon>Brachyura</taxon>
        <taxon>Eubrachyura</taxon>
        <taxon>Portunoidea</taxon>
        <taxon>Portunidae</taxon>
        <taxon>Portuninae</taxon>
        <taxon>Portunus</taxon>
    </lineage>
</organism>
<keyword evidence="2" id="KW-1185">Reference proteome</keyword>
<proteinExistence type="predicted"/>
<sequence length="199" mass="22367">MPQGKRKQRESRTAVREKRRRAFIPSTTVYLHTEYVHVHILVLWVSAGEVERAQWASCLECLERGHVAQCGVSGGSRCPRAGLCQGHCCPHSLSDLLYPMRPNTSVGGGEGGNGVVYVWLNNEAKSGVWRAAYLEILHEVMALLMTWVTKIPCDRIERLRSSRHDLTDTCKQNRLTPKETCNQGTGHHTCTLNKICTRT</sequence>
<dbReference type="Proteomes" id="UP000324222">
    <property type="component" value="Unassembled WGS sequence"/>
</dbReference>
<comment type="caution">
    <text evidence="1">The sequence shown here is derived from an EMBL/GenBank/DDBJ whole genome shotgun (WGS) entry which is preliminary data.</text>
</comment>
<name>A0A5B7EKV5_PORTR</name>